<organism evidence="2 3">
    <name type="scientific">Cylicostephanus goldi</name>
    <name type="common">Nematode worm</name>
    <dbReference type="NCBI Taxonomy" id="71465"/>
    <lineage>
        <taxon>Eukaryota</taxon>
        <taxon>Metazoa</taxon>
        <taxon>Ecdysozoa</taxon>
        <taxon>Nematoda</taxon>
        <taxon>Chromadorea</taxon>
        <taxon>Rhabditida</taxon>
        <taxon>Rhabditina</taxon>
        <taxon>Rhabditomorpha</taxon>
        <taxon>Strongyloidea</taxon>
        <taxon>Strongylidae</taxon>
        <taxon>Cylicostephanus</taxon>
    </lineage>
</organism>
<feature type="region of interest" description="Disordered" evidence="1">
    <location>
        <begin position="1"/>
        <end position="46"/>
    </location>
</feature>
<reference evidence="2 3" key="1">
    <citation type="submission" date="2018-11" db="EMBL/GenBank/DDBJ databases">
        <authorList>
            <consortium name="Pathogen Informatics"/>
        </authorList>
    </citation>
    <scope>NUCLEOTIDE SEQUENCE [LARGE SCALE GENOMIC DNA]</scope>
</reference>
<dbReference type="AlphaFoldDB" id="A0A3P6TMS1"/>
<dbReference type="Proteomes" id="UP000271889">
    <property type="component" value="Unassembled WGS sequence"/>
</dbReference>
<evidence type="ECO:0000313" key="3">
    <source>
        <dbReference type="Proteomes" id="UP000271889"/>
    </source>
</evidence>
<protein>
    <submittedName>
        <fullName evidence="2">Uncharacterized protein</fullName>
    </submittedName>
</protein>
<name>A0A3P6TMS1_CYLGO</name>
<sequence length="142" mass="15392">MAMAASSRSSRSADDEEEEGEILSDGSDEVEEIPPPKPVPVQEKPKPISVIGASTNNFHSTIVKKTTKPDTATKISPFQPGVFPSLPVRPFTSEQNAMIQRGLPTFPRNGPFAAPISPWASNFPPPARPVQGIVWSLRFDLN</sequence>
<feature type="compositionally biased region" description="Low complexity" evidence="1">
    <location>
        <begin position="1"/>
        <end position="10"/>
    </location>
</feature>
<dbReference type="OrthoDB" id="5834719at2759"/>
<keyword evidence="3" id="KW-1185">Reference proteome</keyword>
<feature type="compositionally biased region" description="Acidic residues" evidence="1">
    <location>
        <begin position="14"/>
        <end position="32"/>
    </location>
</feature>
<accession>A0A3P6TMS1</accession>
<evidence type="ECO:0000256" key="1">
    <source>
        <dbReference type="SAM" id="MobiDB-lite"/>
    </source>
</evidence>
<evidence type="ECO:0000313" key="2">
    <source>
        <dbReference type="EMBL" id="VDK84573.1"/>
    </source>
</evidence>
<proteinExistence type="predicted"/>
<gene>
    <name evidence="2" type="ORF">CGOC_LOCUS8317</name>
</gene>
<dbReference type="EMBL" id="UYRV01030296">
    <property type="protein sequence ID" value="VDK84573.1"/>
    <property type="molecule type" value="Genomic_DNA"/>
</dbReference>